<name>A0AAE1DWT6_9GAST</name>
<evidence type="ECO:0000313" key="8">
    <source>
        <dbReference type="Proteomes" id="UP001283361"/>
    </source>
</evidence>
<dbReference type="GO" id="GO:0046872">
    <property type="term" value="F:metal ion binding"/>
    <property type="evidence" value="ECO:0007669"/>
    <property type="project" value="UniProtKB-KW"/>
</dbReference>
<keyword evidence="3 4" id="KW-0342">GTP-binding</keyword>
<feature type="binding site" evidence="5">
    <location>
        <position position="24"/>
    </location>
    <ligand>
        <name>Mg(2+)</name>
        <dbReference type="ChEBI" id="CHEBI:18420"/>
    </ligand>
</feature>
<dbReference type="FunFam" id="3.40.50.300:FF:000412">
    <property type="entry name" value="ADP-ribosylation factor 1"/>
    <property type="match status" value="1"/>
</dbReference>
<dbReference type="InterPro" id="IPR024156">
    <property type="entry name" value="Small_GTPase_ARF"/>
</dbReference>
<comment type="similarity">
    <text evidence="1 6">Belongs to the small GTPase superfamily. Arf family.</text>
</comment>
<dbReference type="PRINTS" id="PR00328">
    <property type="entry name" value="SAR1GTPBP"/>
</dbReference>
<protein>
    <recommendedName>
        <fullName evidence="9">ADP-ribosylation factor</fullName>
    </recommendedName>
</protein>
<dbReference type="PROSITE" id="PS51417">
    <property type="entry name" value="ARF"/>
    <property type="match status" value="1"/>
</dbReference>
<feature type="binding site" evidence="4">
    <location>
        <begin position="17"/>
        <end position="24"/>
    </location>
    <ligand>
        <name>GTP</name>
        <dbReference type="ChEBI" id="CHEBI:37565"/>
    </ligand>
</feature>
<evidence type="ECO:0000256" key="2">
    <source>
        <dbReference type="ARBA" id="ARBA00022741"/>
    </source>
</evidence>
<evidence type="ECO:0000256" key="4">
    <source>
        <dbReference type="PIRSR" id="PIRSR606689-1"/>
    </source>
</evidence>
<proteinExistence type="inferred from homology"/>
<comment type="caution">
    <text evidence="7">The sequence shown here is derived from an EMBL/GenBank/DDBJ whole genome shotgun (WGS) entry which is preliminary data.</text>
</comment>
<organism evidence="7 8">
    <name type="scientific">Elysia crispata</name>
    <name type="common">lettuce slug</name>
    <dbReference type="NCBI Taxonomy" id="231223"/>
    <lineage>
        <taxon>Eukaryota</taxon>
        <taxon>Metazoa</taxon>
        <taxon>Spiralia</taxon>
        <taxon>Lophotrochozoa</taxon>
        <taxon>Mollusca</taxon>
        <taxon>Gastropoda</taxon>
        <taxon>Heterobranchia</taxon>
        <taxon>Euthyneura</taxon>
        <taxon>Panpulmonata</taxon>
        <taxon>Sacoglossa</taxon>
        <taxon>Placobranchoidea</taxon>
        <taxon>Plakobranchidae</taxon>
        <taxon>Elysia</taxon>
    </lineage>
</organism>
<dbReference type="InterPro" id="IPR027417">
    <property type="entry name" value="P-loop_NTPase"/>
</dbReference>
<dbReference type="PANTHER" id="PTHR11711">
    <property type="entry name" value="ADP RIBOSYLATION FACTOR-RELATED"/>
    <property type="match status" value="1"/>
</dbReference>
<dbReference type="Pfam" id="PF00025">
    <property type="entry name" value="Arf"/>
    <property type="match status" value="1"/>
</dbReference>
<keyword evidence="8" id="KW-1185">Reference proteome</keyword>
<dbReference type="SUPFAM" id="SSF52540">
    <property type="entry name" value="P-loop containing nucleoside triphosphate hydrolases"/>
    <property type="match status" value="1"/>
</dbReference>
<evidence type="ECO:0000313" key="7">
    <source>
        <dbReference type="EMBL" id="KAK3785956.1"/>
    </source>
</evidence>
<keyword evidence="5" id="KW-0479">Metal-binding</keyword>
<dbReference type="GO" id="GO:0030010">
    <property type="term" value="P:establishment of cell polarity"/>
    <property type="evidence" value="ECO:0007669"/>
    <property type="project" value="UniProtKB-ARBA"/>
</dbReference>
<accession>A0AAE1DWT6</accession>
<dbReference type="SMART" id="SM00175">
    <property type="entry name" value="RAB"/>
    <property type="match status" value="1"/>
</dbReference>
<evidence type="ECO:0000256" key="1">
    <source>
        <dbReference type="ARBA" id="ARBA00010290"/>
    </source>
</evidence>
<evidence type="ECO:0000256" key="3">
    <source>
        <dbReference type="ARBA" id="ARBA00023134"/>
    </source>
</evidence>
<feature type="binding site" evidence="4">
    <location>
        <position position="63"/>
    </location>
    <ligand>
        <name>GTP</name>
        <dbReference type="ChEBI" id="CHEBI:37565"/>
    </ligand>
</feature>
<dbReference type="GO" id="GO:0003924">
    <property type="term" value="F:GTPase activity"/>
    <property type="evidence" value="ECO:0007669"/>
    <property type="project" value="InterPro"/>
</dbReference>
<dbReference type="EMBL" id="JAWDGP010002042">
    <property type="protein sequence ID" value="KAK3785956.1"/>
    <property type="molecule type" value="Genomic_DNA"/>
</dbReference>
<dbReference type="CDD" id="cd00878">
    <property type="entry name" value="Arf_Arl"/>
    <property type="match status" value="1"/>
</dbReference>
<dbReference type="NCBIfam" id="TIGR00231">
    <property type="entry name" value="small_GTP"/>
    <property type="match status" value="1"/>
</dbReference>
<gene>
    <name evidence="7" type="ORF">RRG08_038161</name>
</gene>
<dbReference type="GO" id="GO:0005525">
    <property type="term" value="F:GTP binding"/>
    <property type="evidence" value="ECO:0007669"/>
    <property type="project" value="UniProtKB-KW"/>
</dbReference>
<evidence type="ECO:0008006" key="9">
    <source>
        <dbReference type="Google" id="ProtNLM"/>
    </source>
</evidence>
<dbReference type="Proteomes" id="UP001283361">
    <property type="component" value="Unassembled WGS sequence"/>
</dbReference>
<keyword evidence="5" id="KW-0460">Magnesium</keyword>
<sequence>MGNWFCKRLERRVLIQGLDSAGKTSLLYRLKLGEVVTTIPTIGFNVETVSVGGLTITCWDLGGRDKIRPLYRHYYSNTQGFVYVIDSADRDRLDIALDELVRYVYLEEESAGTVVMVLANKQDIPGAMTALEIQEALKEKYNFSSTSASAHTVFVRVCSVMTEEGIYDAMNEFSEQLRLKLTGKAMTGLLPLASEEGKVSVKDRSKVDVLDWSNCNVSPETVAPDGQRESLTLTRAKTFLRDPWAFIKSMFI</sequence>
<feature type="binding site" evidence="5">
    <location>
        <position position="41"/>
    </location>
    <ligand>
        <name>Mg(2+)</name>
        <dbReference type="ChEBI" id="CHEBI:18420"/>
    </ligand>
</feature>
<dbReference type="InterPro" id="IPR005225">
    <property type="entry name" value="Small_GTP-bd"/>
</dbReference>
<dbReference type="SMART" id="SM00177">
    <property type="entry name" value="ARF"/>
    <property type="match status" value="1"/>
</dbReference>
<reference evidence="7" key="1">
    <citation type="journal article" date="2023" name="G3 (Bethesda)">
        <title>A reference genome for the long-term kleptoplast-retaining sea slug Elysia crispata morphotype clarki.</title>
        <authorList>
            <person name="Eastman K.E."/>
            <person name="Pendleton A.L."/>
            <person name="Shaikh M.A."/>
            <person name="Suttiyut T."/>
            <person name="Ogas R."/>
            <person name="Tomko P."/>
            <person name="Gavelis G."/>
            <person name="Widhalm J.R."/>
            <person name="Wisecaver J.H."/>
        </authorList>
    </citation>
    <scope>NUCLEOTIDE SEQUENCE</scope>
    <source>
        <strain evidence="7">ECLA1</strain>
    </source>
</reference>
<dbReference type="InterPro" id="IPR006689">
    <property type="entry name" value="Small_GTPase_ARF/SAR"/>
</dbReference>
<evidence type="ECO:0000256" key="6">
    <source>
        <dbReference type="RuleBase" id="RU003925"/>
    </source>
</evidence>
<feature type="binding site" evidence="4">
    <location>
        <begin position="120"/>
        <end position="123"/>
    </location>
    <ligand>
        <name>GTP</name>
        <dbReference type="ChEBI" id="CHEBI:37565"/>
    </ligand>
</feature>
<dbReference type="AlphaFoldDB" id="A0AAE1DWT6"/>
<dbReference type="Gene3D" id="3.40.50.300">
    <property type="entry name" value="P-loop containing nucleotide triphosphate hydrolases"/>
    <property type="match status" value="1"/>
</dbReference>
<keyword evidence="2 4" id="KW-0547">Nucleotide-binding</keyword>
<evidence type="ECO:0000256" key="5">
    <source>
        <dbReference type="PIRSR" id="PIRSR606689-2"/>
    </source>
</evidence>
<dbReference type="SMART" id="SM00178">
    <property type="entry name" value="SAR"/>
    <property type="match status" value="1"/>
</dbReference>